<organism evidence="2 3">
    <name type="scientific">Verruconis gallopava</name>
    <dbReference type="NCBI Taxonomy" id="253628"/>
    <lineage>
        <taxon>Eukaryota</taxon>
        <taxon>Fungi</taxon>
        <taxon>Dikarya</taxon>
        <taxon>Ascomycota</taxon>
        <taxon>Pezizomycotina</taxon>
        <taxon>Dothideomycetes</taxon>
        <taxon>Pleosporomycetidae</taxon>
        <taxon>Venturiales</taxon>
        <taxon>Sympoventuriaceae</taxon>
        <taxon>Verruconis</taxon>
    </lineage>
</organism>
<feature type="compositionally biased region" description="Basic residues" evidence="1">
    <location>
        <begin position="63"/>
        <end position="76"/>
    </location>
</feature>
<dbReference type="AlphaFoldDB" id="A0A0D1XL23"/>
<dbReference type="GeneID" id="27313666"/>
<protein>
    <submittedName>
        <fullName evidence="2">Uncharacterized protein</fullName>
    </submittedName>
</protein>
<dbReference type="EMBL" id="KN847546">
    <property type="protein sequence ID" value="KIW03041.1"/>
    <property type="molecule type" value="Genomic_DNA"/>
</dbReference>
<accession>A0A0D1XL23</accession>
<evidence type="ECO:0000313" key="3">
    <source>
        <dbReference type="Proteomes" id="UP000053259"/>
    </source>
</evidence>
<evidence type="ECO:0000313" key="2">
    <source>
        <dbReference type="EMBL" id="KIW03041.1"/>
    </source>
</evidence>
<dbReference type="Proteomes" id="UP000053259">
    <property type="component" value="Unassembled WGS sequence"/>
</dbReference>
<gene>
    <name evidence="2" type="ORF">PV09_05693</name>
</gene>
<dbReference type="VEuPathDB" id="FungiDB:PV09_05693"/>
<evidence type="ECO:0000256" key="1">
    <source>
        <dbReference type="SAM" id="MobiDB-lite"/>
    </source>
</evidence>
<name>A0A0D1XL23_9PEZI</name>
<proteinExistence type="predicted"/>
<dbReference type="RefSeq" id="XP_016212910.1">
    <property type="nucleotide sequence ID" value="XM_016359231.1"/>
</dbReference>
<feature type="region of interest" description="Disordered" evidence="1">
    <location>
        <begin position="55"/>
        <end position="89"/>
    </location>
</feature>
<keyword evidence="3" id="KW-1185">Reference proteome</keyword>
<reference evidence="2 3" key="1">
    <citation type="submission" date="2015-01" db="EMBL/GenBank/DDBJ databases">
        <title>The Genome Sequence of Ochroconis gallopava CBS43764.</title>
        <authorList>
            <consortium name="The Broad Institute Genomics Platform"/>
            <person name="Cuomo C."/>
            <person name="de Hoog S."/>
            <person name="Gorbushina A."/>
            <person name="Stielow B."/>
            <person name="Teixiera M."/>
            <person name="Abouelleil A."/>
            <person name="Chapman S.B."/>
            <person name="Priest M."/>
            <person name="Young S.K."/>
            <person name="Wortman J."/>
            <person name="Nusbaum C."/>
            <person name="Birren B."/>
        </authorList>
    </citation>
    <scope>NUCLEOTIDE SEQUENCE [LARGE SCALE GENOMIC DNA]</scope>
    <source>
        <strain evidence="2 3">CBS 43764</strain>
    </source>
</reference>
<dbReference type="HOGENOM" id="CLU_1760230_0_0_1"/>
<sequence>MYGVPCTARILGSFDAGTAIRKTHSRRRADDILRALLDCAAGTVHIDKARLRRKGRSMISLAGRKKQQGQKKKKESGKKNTISSSVGPGTALSCIADAPQPVHRTTCTKPRTPASPVPSLAHVSLLPNGVVFPALQLPFSVLTSRKKR</sequence>
<dbReference type="InParanoid" id="A0A0D1XL23"/>